<keyword evidence="3" id="KW-1185">Reference proteome</keyword>
<organism evidence="2 3">
    <name type="scientific">Texcoconibacillus texcoconensis</name>
    <dbReference type="NCBI Taxonomy" id="1095777"/>
    <lineage>
        <taxon>Bacteria</taxon>
        <taxon>Bacillati</taxon>
        <taxon>Bacillota</taxon>
        <taxon>Bacilli</taxon>
        <taxon>Bacillales</taxon>
        <taxon>Bacillaceae</taxon>
        <taxon>Texcoconibacillus</taxon>
    </lineage>
</organism>
<keyword evidence="1" id="KW-0812">Transmembrane</keyword>
<comment type="caution">
    <text evidence="2">The sequence shown here is derived from an EMBL/GenBank/DDBJ whole genome shotgun (WGS) entry which is preliminary data.</text>
</comment>
<reference evidence="2 3" key="1">
    <citation type="submission" date="2020-08" db="EMBL/GenBank/DDBJ databases">
        <title>Genomic Encyclopedia of Type Strains, Phase IV (KMG-IV): sequencing the most valuable type-strain genomes for metagenomic binning, comparative biology and taxonomic classification.</title>
        <authorList>
            <person name="Goeker M."/>
        </authorList>
    </citation>
    <scope>NUCLEOTIDE SEQUENCE [LARGE SCALE GENOMIC DNA]</scope>
    <source>
        <strain evidence="2 3">DSM 24696</strain>
    </source>
</reference>
<evidence type="ECO:0000313" key="3">
    <source>
        <dbReference type="Proteomes" id="UP000551878"/>
    </source>
</evidence>
<dbReference type="Proteomes" id="UP000551878">
    <property type="component" value="Unassembled WGS sequence"/>
</dbReference>
<feature type="transmembrane region" description="Helical" evidence="1">
    <location>
        <begin position="7"/>
        <end position="29"/>
    </location>
</feature>
<name>A0A840QQE4_9BACI</name>
<evidence type="ECO:0000256" key="1">
    <source>
        <dbReference type="SAM" id="Phobius"/>
    </source>
</evidence>
<sequence>MKPKTRMIASTIFFIGSILFFTGSAMVLFGDYNNFVNGDNE</sequence>
<keyword evidence="1" id="KW-1133">Transmembrane helix</keyword>
<accession>A0A840QQE4</accession>
<keyword evidence="1" id="KW-0472">Membrane</keyword>
<proteinExistence type="predicted"/>
<dbReference type="EMBL" id="JACHHB010000006">
    <property type="protein sequence ID" value="MBB5173558.1"/>
    <property type="molecule type" value="Genomic_DNA"/>
</dbReference>
<dbReference type="RefSeq" id="WP_281393994.1">
    <property type="nucleotide sequence ID" value="NZ_JACHHB010000006.1"/>
</dbReference>
<evidence type="ECO:0000313" key="2">
    <source>
        <dbReference type="EMBL" id="MBB5173558.1"/>
    </source>
</evidence>
<gene>
    <name evidence="2" type="ORF">HNQ41_001745</name>
</gene>
<protein>
    <submittedName>
        <fullName evidence="2">Uncharacterized protein</fullName>
    </submittedName>
</protein>
<dbReference type="AlphaFoldDB" id="A0A840QQE4"/>